<dbReference type="CDD" id="cd00055">
    <property type="entry name" value="EGF_Lam"/>
    <property type="match status" value="1"/>
</dbReference>
<dbReference type="Gene3D" id="2.10.25.10">
    <property type="entry name" value="Laminin"/>
    <property type="match status" value="1"/>
</dbReference>
<dbReference type="Pfam" id="PF00053">
    <property type="entry name" value="EGF_laminin"/>
    <property type="match status" value="1"/>
</dbReference>
<dbReference type="Proteomes" id="UP000095280">
    <property type="component" value="Unplaced"/>
</dbReference>
<keyword evidence="4" id="KW-1185">Reference proteome</keyword>
<evidence type="ECO:0000259" key="2">
    <source>
        <dbReference type="PROSITE" id="PS50027"/>
    </source>
</evidence>
<dbReference type="SMART" id="SM00180">
    <property type="entry name" value="EGF_Lam"/>
    <property type="match status" value="1"/>
</dbReference>
<feature type="disulfide bond" evidence="1">
    <location>
        <begin position="39"/>
        <end position="51"/>
    </location>
</feature>
<dbReference type="GO" id="GO:0004930">
    <property type="term" value="F:G protein-coupled receptor activity"/>
    <property type="evidence" value="ECO:0007669"/>
    <property type="project" value="InterPro"/>
</dbReference>
<accession>A0A1I8F8K5</accession>
<evidence type="ECO:0000313" key="5">
    <source>
        <dbReference type="WBParaSite" id="maker-unitig_24666-snap-gene-0.2-mRNA-1"/>
    </source>
</evidence>
<dbReference type="GO" id="GO:0016020">
    <property type="term" value="C:membrane"/>
    <property type="evidence" value="ECO:0007669"/>
    <property type="project" value="InterPro"/>
</dbReference>
<evidence type="ECO:0000313" key="4">
    <source>
        <dbReference type="Proteomes" id="UP000095280"/>
    </source>
</evidence>
<sequence>MPPASSWSDGFSLACNSSTGGLSLSTWLLQYRFPLAQRCGCYAIGSVSDACEKQANSASFKCTCRPGVTGSHCNRCQSPFAELTSTGCTRAVRPVSAKSTFGRWHLWPNTLQGQLTTVPCPAGYVRLSQPAPLPKPFLRASAGSYALIGLTCLLHLYHSSVCLAVARRCGNSLTYWTRFHASLSAYWFWHGAKADCCGLATSRFIGCLLPAGSMGFTLALAGHLFTSDGA</sequence>
<reference evidence="5" key="1">
    <citation type="submission" date="2016-11" db="UniProtKB">
        <authorList>
            <consortium name="WormBaseParasite"/>
        </authorList>
    </citation>
    <scope>IDENTIFICATION</scope>
</reference>
<keyword evidence="1" id="KW-0424">Laminin EGF-like domain</keyword>
<comment type="caution">
    <text evidence="1">Lacks conserved residue(s) required for the propagation of feature annotation.</text>
</comment>
<dbReference type="AlphaFoldDB" id="A0A1I8F8K5"/>
<evidence type="ECO:0000256" key="1">
    <source>
        <dbReference type="PROSITE-ProRule" id="PRU00460"/>
    </source>
</evidence>
<dbReference type="InterPro" id="IPR002049">
    <property type="entry name" value="LE_dom"/>
</dbReference>
<dbReference type="PROSITE" id="PS50227">
    <property type="entry name" value="G_PROTEIN_RECEP_F2_3"/>
    <property type="match status" value="1"/>
</dbReference>
<keyword evidence="1" id="KW-1015">Disulfide bond</keyword>
<feature type="disulfide bond" evidence="1">
    <location>
        <begin position="64"/>
        <end position="73"/>
    </location>
</feature>
<protein>
    <submittedName>
        <fullName evidence="5">Laminin EGF-like domain-containing protein</fullName>
    </submittedName>
</protein>
<dbReference type="PROSITE" id="PS01248">
    <property type="entry name" value="EGF_LAM_1"/>
    <property type="match status" value="1"/>
</dbReference>
<feature type="domain" description="G-protein coupled receptors family 2 profile 1" evidence="3">
    <location>
        <begin position="75"/>
        <end position="201"/>
    </location>
</feature>
<dbReference type="WBParaSite" id="maker-unitig_24666-snap-gene-0.2-mRNA-1">
    <property type="protein sequence ID" value="maker-unitig_24666-snap-gene-0.2-mRNA-1"/>
    <property type="gene ID" value="maker-unitig_24666-snap-gene-0.2"/>
</dbReference>
<organism evidence="4 5">
    <name type="scientific">Macrostomum lignano</name>
    <dbReference type="NCBI Taxonomy" id="282301"/>
    <lineage>
        <taxon>Eukaryota</taxon>
        <taxon>Metazoa</taxon>
        <taxon>Spiralia</taxon>
        <taxon>Lophotrochozoa</taxon>
        <taxon>Platyhelminthes</taxon>
        <taxon>Rhabditophora</taxon>
        <taxon>Macrostomorpha</taxon>
        <taxon>Macrostomida</taxon>
        <taxon>Macrostomidae</taxon>
        <taxon>Macrostomum</taxon>
    </lineage>
</organism>
<dbReference type="InterPro" id="IPR001879">
    <property type="entry name" value="GPCR_2_extracellular_dom"/>
</dbReference>
<name>A0A1I8F8K5_9PLAT</name>
<dbReference type="PROSITE" id="PS50027">
    <property type="entry name" value="EGF_LAM_2"/>
    <property type="match status" value="1"/>
</dbReference>
<feature type="domain" description="Laminin EGF-like" evidence="2">
    <location>
        <begin position="39"/>
        <end position="90"/>
    </location>
</feature>
<evidence type="ECO:0000259" key="3">
    <source>
        <dbReference type="PROSITE" id="PS50227"/>
    </source>
</evidence>
<proteinExistence type="predicted"/>